<feature type="transmembrane region" description="Helical" evidence="5">
    <location>
        <begin position="66"/>
        <end position="85"/>
    </location>
</feature>
<evidence type="ECO:0000256" key="1">
    <source>
        <dbReference type="ARBA" id="ARBA00004141"/>
    </source>
</evidence>
<feature type="domain" description="RDD" evidence="6">
    <location>
        <begin position="24"/>
        <end position="150"/>
    </location>
</feature>
<keyword evidence="3 5" id="KW-1133">Transmembrane helix</keyword>
<feature type="transmembrane region" description="Helical" evidence="5">
    <location>
        <begin position="30"/>
        <end position="54"/>
    </location>
</feature>
<dbReference type="STRING" id="1499966.U14_00538"/>
<evidence type="ECO:0000259" key="6">
    <source>
        <dbReference type="Pfam" id="PF06271"/>
    </source>
</evidence>
<proteinExistence type="predicted"/>
<accession>A0A0S6VQA7</accession>
<comment type="subcellular location">
    <subcellularLocation>
        <location evidence="1">Membrane</location>
        <topology evidence="1">Multi-pass membrane protein</topology>
    </subcellularLocation>
</comment>
<keyword evidence="2 5" id="KW-0812">Transmembrane</keyword>
<evidence type="ECO:0000313" key="7">
    <source>
        <dbReference type="EMBL" id="GAK49317.1"/>
    </source>
</evidence>
<evidence type="ECO:0000256" key="4">
    <source>
        <dbReference type="ARBA" id="ARBA00023136"/>
    </source>
</evidence>
<dbReference type="PANTHER" id="PTHR38480:SF1">
    <property type="entry name" value="SLR0254 PROTEIN"/>
    <property type="match status" value="1"/>
</dbReference>
<evidence type="ECO:0000256" key="3">
    <source>
        <dbReference type="ARBA" id="ARBA00022989"/>
    </source>
</evidence>
<dbReference type="GO" id="GO:0016020">
    <property type="term" value="C:membrane"/>
    <property type="evidence" value="ECO:0007669"/>
    <property type="project" value="UniProtKB-SubCell"/>
</dbReference>
<dbReference type="HOGENOM" id="CLU_054176_1_0_0"/>
<dbReference type="Pfam" id="PF06271">
    <property type="entry name" value="RDD"/>
    <property type="match status" value="1"/>
</dbReference>
<dbReference type="InterPro" id="IPR010432">
    <property type="entry name" value="RDD"/>
</dbReference>
<dbReference type="PANTHER" id="PTHR38480">
    <property type="entry name" value="SLR0254 PROTEIN"/>
    <property type="match status" value="1"/>
</dbReference>
<keyword evidence="4 5" id="KW-0472">Membrane</keyword>
<dbReference type="Proteomes" id="UP000030700">
    <property type="component" value="Unassembled WGS sequence"/>
</dbReference>
<protein>
    <submittedName>
        <fullName evidence="7">RDD domain containing protein</fullName>
    </submittedName>
</protein>
<dbReference type="EMBL" id="DF820455">
    <property type="protein sequence ID" value="GAK49317.1"/>
    <property type="molecule type" value="Genomic_DNA"/>
</dbReference>
<sequence>MIPSKTNTLQMTTPEGIVFALNLASPITRFLAYAIDLACISAFTTILGAIIGLLDILSSDIASGAMFVAYFGLQIGYGILFEWLWRGQTIGKRLLKLRVMDAQGLHLHFSQIVIRNLLRFVDSLPLFYLVGGAACLFSRYAQRLGDLAANTIVVRTVDVAAPDLDQILAGKYNSLRNYPHLMARLRQRTTLQEADIALRAVLRRNEFEPGDRLNLFALIAAHFKEFVEFPQEAIDGISDEQYVRNIVDVLFRG</sequence>
<gene>
    <name evidence="7" type="ORF">U14_00538</name>
</gene>
<reference evidence="7" key="1">
    <citation type="journal article" date="2015" name="PeerJ">
        <title>First genomic representation of candidate bacterial phylum KSB3 points to enhanced environmental sensing as a trigger of wastewater bulking.</title>
        <authorList>
            <person name="Sekiguchi Y."/>
            <person name="Ohashi A."/>
            <person name="Parks D.H."/>
            <person name="Yamauchi T."/>
            <person name="Tyson G.W."/>
            <person name="Hugenholtz P."/>
        </authorList>
    </citation>
    <scope>NUCLEOTIDE SEQUENCE [LARGE SCALE GENOMIC DNA]</scope>
</reference>
<evidence type="ECO:0000256" key="2">
    <source>
        <dbReference type="ARBA" id="ARBA00022692"/>
    </source>
</evidence>
<dbReference type="AlphaFoldDB" id="A0A0S6VQA7"/>
<name>A0A0S6VQA7_9BACT</name>
<keyword evidence="8" id="KW-1185">Reference proteome</keyword>
<evidence type="ECO:0000256" key="5">
    <source>
        <dbReference type="SAM" id="Phobius"/>
    </source>
</evidence>
<evidence type="ECO:0000313" key="8">
    <source>
        <dbReference type="Proteomes" id="UP000030700"/>
    </source>
</evidence>
<organism evidence="7">
    <name type="scientific">Candidatus Moduliflexus flocculans</name>
    <dbReference type="NCBI Taxonomy" id="1499966"/>
    <lineage>
        <taxon>Bacteria</taxon>
        <taxon>Candidatus Moduliflexota</taxon>
        <taxon>Candidatus Moduliflexia</taxon>
        <taxon>Candidatus Moduliflexales</taxon>
        <taxon>Candidatus Moduliflexaceae</taxon>
    </lineage>
</organism>